<feature type="domain" description="SSD" evidence="7">
    <location>
        <begin position="578"/>
        <end position="728"/>
    </location>
</feature>
<sequence>MISPYEGVAAAINRRPALVAGIIICAVIIAFYGTTLTSMETGTDTYVDKDTGRSILLNQYADTFQSSTIMLLVEGDDVLSPDVLEYLAILGDDIRNERYVSSVSTIADVLTGANGGTLPRSRAEISRAGEQVPESVLSSMVPSQMMTIGVITLEPGLSESSEFGIINAIASICEHSWAPPGVSVKITGNAAFSQQMSDEMGASMGTLILAAMVLMVIAVGILFGSVRYRLLSVGIVASGLILTFGVMGLAGMKISMVTIAAFPVLIGIGIDYAIQFHSRLDEEVRTSPLPVAIRTTITKSGPSILYAMLATSMGFIAMWISPLPMIRSFGQVCVIGVFSCYIAAILIVPTFATIVHYRPVEVPAGRGPGMVERYDAAIGALVGKVARHPVPVLIACALIAFGGMQVDGFIKVNTNEKTFVPPGMPAKVDLDKVTRVMGPSSSTPIFVRGDGVATIDGLAWIRAFQEYEERDYRITGSHSIVDEILQYNDGKMPQSDAEVDRALARIPEARRDRYLSGNSMALIEFSTIAMENDVGMSFIEKMQQDIAWIAPPPGITATITGEGEMFTNLIQEIRGGKTTMTLLGFAMIFGFLFLVYRRIKKAVTPLVPIALIVGWNALIMYVLGIDYTPMTATLGSMTIGVASEYTILIMERCYEEQANGAPLLEAIRQSVQKIGTAITVSGLTTVFGFSALMLSAFGIISNFGVLTVISVAFSLAGAIIIMPAILALTGKERGAAPAAEKAALST</sequence>
<feature type="transmembrane region" description="Helical" evidence="6">
    <location>
        <begin position="303"/>
        <end position="320"/>
    </location>
</feature>
<name>A0A7K4HKX5_9EURY</name>
<reference evidence="8 9" key="1">
    <citation type="submission" date="2020-06" db="EMBL/GenBank/DDBJ databases">
        <title>Methanofollis fontis sp. nov., a methanogen isolated from marine sediments near a cold seep at Four-Way Closure Ridge offshore southwestern Taiwan.</title>
        <authorList>
            <person name="Chen S.-C."/>
            <person name="Teng N.-H."/>
            <person name="Lin Y.-S."/>
            <person name="Lai M.-C."/>
            <person name="Chen H.-H."/>
            <person name="Wang C.-C."/>
        </authorList>
    </citation>
    <scope>NUCLEOTIDE SEQUENCE [LARGE SCALE GENOMIC DNA]</scope>
    <source>
        <strain evidence="8 9">DSM 2702</strain>
    </source>
</reference>
<dbReference type="PROSITE" id="PS50156">
    <property type="entry name" value="SSD"/>
    <property type="match status" value="2"/>
</dbReference>
<dbReference type="AlphaFoldDB" id="A0A7K4HKX5"/>
<proteinExistence type="predicted"/>
<dbReference type="NCBIfam" id="TIGR00921">
    <property type="entry name" value="2A067"/>
    <property type="match status" value="1"/>
</dbReference>
<keyword evidence="9" id="KW-1185">Reference proteome</keyword>
<organism evidence="8 9">
    <name type="scientific">Methanofollis tationis</name>
    <dbReference type="NCBI Taxonomy" id="81417"/>
    <lineage>
        <taxon>Archaea</taxon>
        <taxon>Methanobacteriati</taxon>
        <taxon>Methanobacteriota</taxon>
        <taxon>Stenosarchaea group</taxon>
        <taxon>Methanomicrobia</taxon>
        <taxon>Methanomicrobiales</taxon>
        <taxon>Methanomicrobiaceae</taxon>
        <taxon>Methanofollis</taxon>
    </lineage>
</organism>
<keyword evidence="4 6" id="KW-1133">Transmembrane helix</keyword>
<dbReference type="EMBL" id="JABXWR010000001">
    <property type="protein sequence ID" value="NVO65925.1"/>
    <property type="molecule type" value="Genomic_DNA"/>
</dbReference>
<dbReference type="GO" id="GO:0005886">
    <property type="term" value="C:plasma membrane"/>
    <property type="evidence" value="ECO:0007669"/>
    <property type="project" value="UniProtKB-SubCell"/>
</dbReference>
<dbReference type="RefSeq" id="WP_176787468.1">
    <property type="nucleotide sequence ID" value="NZ_JABXWR010000001.1"/>
</dbReference>
<evidence type="ECO:0000256" key="4">
    <source>
        <dbReference type="ARBA" id="ARBA00022989"/>
    </source>
</evidence>
<evidence type="ECO:0000256" key="1">
    <source>
        <dbReference type="ARBA" id="ARBA00004651"/>
    </source>
</evidence>
<dbReference type="Pfam" id="PF03176">
    <property type="entry name" value="MMPL"/>
    <property type="match status" value="2"/>
</dbReference>
<feature type="transmembrane region" description="Helical" evidence="6">
    <location>
        <begin position="677"/>
        <end position="700"/>
    </location>
</feature>
<feature type="transmembrane region" description="Helical" evidence="6">
    <location>
        <begin position="16"/>
        <end position="33"/>
    </location>
</feature>
<keyword evidence="2" id="KW-1003">Cell membrane</keyword>
<keyword evidence="3 6" id="KW-0812">Transmembrane</keyword>
<dbReference type="PANTHER" id="PTHR33406:SF13">
    <property type="entry name" value="MEMBRANE PROTEIN YDFJ"/>
    <property type="match status" value="1"/>
</dbReference>
<protein>
    <submittedName>
        <fullName evidence="8">RND family transporter</fullName>
    </submittedName>
</protein>
<comment type="caution">
    <text evidence="8">The sequence shown here is derived from an EMBL/GenBank/DDBJ whole genome shotgun (WGS) entry which is preliminary data.</text>
</comment>
<gene>
    <name evidence="8" type="ORF">HWN36_00985</name>
</gene>
<comment type="subcellular location">
    <subcellularLocation>
        <location evidence="1">Cell membrane</location>
        <topology evidence="1">Multi-pass membrane protein</topology>
    </subcellularLocation>
</comment>
<feature type="transmembrane region" description="Helical" evidence="6">
    <location>
        <begin position="602"/>
        <end position="623"/>
    </location>
</feature>
<dbReference type="SUPFAM" id="SSF82866">
    <property type="entry name" value="Multidrug efflux transporter AcrB transmembrane domain"/>
    <property type="match status" value="2"/>
</dbReference>
<feature type="transmembrane region" description="Helical" evidence="6">
    <location>
        <begin position="204"/>
        <end position="224"/>
    </location>
</feature>
<feature type="transmembrane region" description="Helical" evidence="6">
    <location>
        <begin position="579"/>
        <end position="596"/>
    </location>
</feature>
<dbReference type="Gene3D" id="1.20.1640.10">
    <property type="entry name" value="Multidrug efflux transporter AcrB transmembrane domain"/>
    <property type="match status" value="2"/>
</dbReference>
<evidence type="ECO:0000313" key="9">
    <source>
        <dbReference type="Proteomes" id="UP000570823"/>
    </source>
</evidence>
<dbReference type="Proteomes" id="UP000570823">
    <property type="component" value="Unassembled WGS sequence"/>
</dbReference>
<evidence type="ECO:0000313" key="8">
    <source>
        <dbReference type="EMBL" id="NVO65925.1"/>
    </source>
</evidence>
<feature type="transmembrane region" description="Helical" evidence="6">
    <location>
        <begin position="332"/>
        <end position="357"/>
    </location>
</feature>
<keyword evidence="5 6" id="KW-0472">Membrane</keyword>
<evidence type="ECO:0000259" key="7">
    <source>
        <dbReference type="PROSITE" id="PS50156"/>
    </source>
</evidence>
<evidence type="ECO:0000256" key="3">
    <source>
        <dbReference type="ARBA" id="ARBA00022692"/>
    </source>
</evidence>
<evidence type="ECO:0000256" key="6">
    <source>
        <dbReference type="SAM" id="Phobius"/>
    </source>
</evidence>
<accession>A0A7K4HKX5</accession>
<feature type="transmembrane region" description="Helical" evidence="6">
    <location>
        <begin position="230"/>
        <end position="250"/>
    </location>
</feature>
<dbReference type="PANTHER" id="PTHR33406">
    <property type="entry name" value="MEMBRANE PROTEIN MJ1562-RELATED"/>
    <property type="match status" value="1"/>
</dbReference>
<feature type="transmembrane region" description="Helical" evidence="6">
    <location>
        <begin position="706"/>
        <end position="728"/>
    </location>
</feature>
<dbReference type="OrthoDB" id="42357at2157"/>
<evidence type="ECO:0000256" key="2">
    <source>
        <dbReference type="ARBA" id="ARBA00022475"/>
    </source>
</evidence>
<feature type="domain" description="SSD" evidence="7">
    <location>
        <begin position="235"/>
        <end position="354"/>
    </location>
</feature>
<dbReference type="InterPro" id="IPR050545">
    <property type="entry name" value="Mycobact_MmpL"/>
</dbReference>
<dbReference type="InterPro" id="IPR004869">
    <property type="entry name" value="MMPL_dom"/>
</dbReference>
<dbReference type="InterPro" id="IPR000731">
    <property type="entry name" value="SSD"/>
</dbReference>
<evidence type="ECO:0000256" key="5">
    <source>
        <dbReference type="ARBA" id="ARBA00023136"/>
    </source>
</evidence>